<dbReference type="InterPro" id="IPR003374">
    <property type="entry name" value="ApbE-like_sf"/>
</dbReference>
<dbReference type="OrthoDB" id="9778595at2"/>
<proteinExistence type="predicted"/>
<evidence type="ECO:0000256" key="2">
    <source>
        <dbReference type="ARBA" id="ARBA00011955"/>
    </source>
</evidence>
<keyword evidence="12" id="KW-1185">Reference proteome</keyword>
<comment type="cofactor">
    <cofactor evidence="1">
        <name>Mg(2+)</name>
        <dbReference type="ChEBI" id="CHEBI:18420"/>
    </cofactor>
</comment>
<name>A0A4V3FRM4_9PSEU</name>
<keyword evidence="4" id="KW-0285">Flavoprotein</keyword>
<dbReference type="Gene3D" id="3.10.520.10">
    <property type="entry name" value="ApbE-like domains"/>
    <property type="match status" value="2"/>
</dbReference>
<protein>
    <recommendedName>
        <fullName evidence="3">FAD:protein FMN transferase</fullName>
        <ecNumber evidence="2">2.7.1.180</ecNumber>
    </recommendedName>
    <alternativeName>
        <fullName evidence="9">Flavin transferase</fullName>
    </alternativeName>
</protein>
<dbReference type="GO" id="GO:0016740">
    <property type="term" value="F:transferase activity"/>
    <property type="evidence" value="ECO:0007669"/>
    <property type="project" value="UniProtKB-KW"/>
</dbReference>
<evidence type="ECO:0000313" key="12">
    <source>
        <dbReference type="Proteomes" id="UP000294927"/>
    </source>
</evidence>
<organism evidence="11 12">
    <name type="scientific">Actinophytocola oryzae</name>
    <dbReference type="NCBI Taxonomy" id="502181"/>
    <lineage>
        <taxon>Bacteria</taxon>
        <taxon>Bacillati</taxon>
        <taxon>Actinomycetota</taxon>
        <taxon>Actinomycetes</taxon>
        <taxon>Pseudonocardiales</taxon>
        <taxon>Pseudonocardiaceae</taxon>
    </lineage>
</organism>
<dbReference type="Pfam" id="PF02424">
    <property type="entry name" value="ApbE"/>
    <property type="match status" value="1"/>
</dbReference>
<evidence type="ECO:0000256" key="9">
    <source>
        <dbReference type="ARBA" id="ARBA00031306"/>
    </source>
</evidence>
<dbReference type="EC" id="2.7.1.180" evidence="2"/>
<evidence type="ECO:0000256" key="5">
    <source>
        <dbReference type="ARBA" id="ARBA00022679"/>
    </source>
</evidence>
<keyword evidence="5" id="KW-0808">Transferase</keyword>
<keyword evidence="7" id="KW-0274">FAD</keyword>
<sequence length="229" mass="24634">MRFVEHVMGMPASVEVPHRDAADAVFAWLRDVDHRFSPFRPDSEVRTGRHGRDLTGLLDLCAGYERDTGGAFRVRLPGHPLDPCGVVKGWAVQQAADMLRAAGVTEFCLNVGGDIAAAGRRWSVGIRHPDEAHRVCGVLEVAEGAVATSGTYERGHHIVDGRTGRPVRDLVSLTVVAADLTTADAVSTAAFAMGAEGIAWADAQPGCLVFAVDRDREVRRSAGLDRMLR</sequence>
<keyword evidence="6" id="KW-0479">Metal-binding</keyword>
<reference evidence="11 12" key="1">
    <citation type="submission" date="2019-03" db="EMBL/GenBank/DDBJ databases">
        <title>Genomic Encyclopedia of Archaeal and Bacterial Type Strains, Phase II (KMG-II): from individual species to whole genera.</title>
        <authorList>
            <person name="Goeker M."/>
        </authorList>
    </citation>
    <scope>NUCLEOTIDE SEQUENCE [LARGE SCALE GENOMIC DNA]</scope>
    <source>
        <strain evidence="11 12">DSM 45499</strain>
    </source>
</reference>
<dbReference type="AlphaFoldDB" id="A0A4V3FRM4"/>
<comment type="caution">
    <text evidence="11">The sequence shown here is derived from an EMBL/GenBank/DDBJ whole genome shotgun (WGS) entry which is preliminary data.</text>
</comment>
<evidence type="ECO:0000313" key="11">
    <source>
        <dbReference type="EMBL" id="TDV44121.1"/>
    </source>
</evidence>
<dbReference type="RefSeq" id="WP_133906591.1">
    <property type="nucleotide sequence ID" value="NZ_SOCP01000014.1"/>
</dbReference>
<keyword evidence="11" id="KW-0449">Lipoprotein</keyword>
<accession>A0A4V3FRM4</accession>
<comment type="catalytic activity">
    <reaction evidence="10">
        <text>L-threonyl-[protein] + FAD = FMN-L-threonyl-[protein] + AMP + H(+)</text>
        <dbReference type="Rhea" id="RHEA:36847"/>
        <dbReference type="Rhea" id="RHEA-COMP:11060"/>
        <dbReference type="Rhea" id="RHEA-COMP:11061"/>
        <dbReference type="ChEBI" id="CHEBI:15378"/>
        <dbReference type="ChEBI" id="CHEBI:30013"/>
        <dbReference type="ChEBI" id="CHEBI:57692"/>
        <dbReference type="ChEBI" id="CHEBI:74257"/>
        <dbReference type="ChEBI" id="CHEBI:456215"/>
        <dbReference type="EC" id="2.7.1.180"/>
    </reaction>
</comment>
<evidence type="ECO:0000256" key="8">
    <source>
        <dbReference type="ARBA" id="ARBA00022842"/>
    </source>
</evidence>
<evidence type="ECO:0000256" key="10">
    <source>
        <dbReference type="ARBA" id="ARBA00048540"/>
    </source>
</evidence>
<dbReference type="SUPFAM" id="SSF143631">
    <property type="entry name" value="ApbE-like"/>
    <property type="match status" value="1"/>
</dbReference>
<evidence type="ECO:0000256" key="4">
    <source>
        <dbReference type="ARBA" id="ARBA00022630"/>
    </source>
</evidence>
<evidence type="ECO:0000256" key="6">
    <source>
        <dbReference type="ARBA" id="ARBA00022723"/>
    </source>
</evidence>
<dbReference type="PANTHER" id="PTHR30040">
    <property type="entry name" value="THIAMINE BIOSYNTHESIS LIPOPROTEIN APBE"/>
    <property type="match status" value="1"/>
</dbReference>
<gene>
    <name evidence="11" type="ORF">CLV71_11430</name>
</gene>
<evidence type="ECO:0000256" key="7">
    <source>
        <dbReference type="ARBA" id="ARBA00022827"/>
    </source>
</evidence>
<dbReference type="PANTHER" id="PTHR30040:SF2">
    <property type="entry name" value="FAD:PROTEIN FMN TRANSFERASE"/>
    <property type="match status" value="1"/>
</dbReference>
<dbReference type="Proteomes" id="UP000294927">
    <property type="component" value="Unassembled WGS sequence"/>
</dbReference>
<dbReference type="GO" id="GO:0046872">
    <property type="term" value="F:metal ion binding"/>
    <property type="evidence" value="ECO:0007669"/>
    <property type="project" value="UniProtKB-KW"/>
</dbReference>
<evidence type="ECO:0000256" key="3">
    <source>
        <dbReference type="ARBA" id="ARBA00016337"/>
    </source>
</evidence>
<dbReference type="InterPro" id="IPR024932">
    <property type="entry name" value="ApbE"/>
</dbReference>
<keyword evidence="8" id="KW-0460">Magnesium</keyword>
<dbReference type="EMBL" id="SOCP01000014">
    <property type="protein sequence ID" value="TDV44121.1"/>
    <property type="molecule type" value="Genomic_DNA"/>
</dbReference>
<evidence type="ECO:0000256" key="1">
    <source>
        <dbReference type="ARBA" id="ARBA00001946"/>
    </source>
</evidence>